<protein>
    <submittedName>
        <fullName evidence="1">Uncharacterized protein</fullName>
    </submittedName>
</protein>
<name>A0AA34WHQ2_CHLPE</name>
<evidence type="ECO:0000313" key="2">
    <source>
        <dbReference type="Proteomes" id="UP000008305"/>
    </source>
</evidence>
<dbReference type="AlphaFoldDB" id="A0AA34WHQ2"/>
<organism evidence="1 2">
    <name type="scientific">Chlamydia pecorum (strain ATCC VR-628 / DSM 29919 / E58)</name>
    <name type="common">Chlamydophila pecorum</name>
    <dbReference type="NCBI Taxonomy" id="331635"/>
    <lineage>
        <taxon>Bacteria</taxon>
        <taxon>Pseudomonadati</taxon>
        <taxon>Chlamydiota</taxon>
        <taxon>Chlamydiia</taxon>
        <taxon>Chlamydiales</taxon>
        <taxon>Chlamydiaceae</taxon>
        <taxon>Chlamydia/Chlamydophila group</taxon>
        <taxon>Chlamydia</taxon>
    </lineage>
</organism>
<dbReference type="KEGG" id="cpm:G5S_0306"/>
<evidence type="ECO:0000313" key="1">
    <source>
        <dbReference type="EMBL" id="AEB41313.1"/>
    </source>
</evidence>
<keyword evidence="2" id="KW-1185">Reference proteome</keyword>
<accession>A0AA34WHQ2</accession>
<reference evidence="1 2" key="1">
    <citation type="journal article" date="2011" name="J. Bacteriol.">
        <title>Genome sequence of the obligate intracellular animal pathogen Chlamydia pecorum E58.</title>
        <authorList>
            <person name="Mojica S."/>
            <person name="Huot Creasy H."/>
            <person name="Daugherty S."/>
            <person name="Read T.D."/>
            <person name="Kim T."/>
            <person name="Kaltenboeck B."/>
            <person name="Bavoil P."/>
            <person name="Myers G.S."/>
        </authorList>
    </citation>
    <scope>NUCLEOTIDE SEQUENCE [LARGE SCALE GENOMIC DNA]</scope>
    <source>
        <strain evidence="1 2">E58</strain>
    </source>
</reference>
<sequence length="56" mass="6210">MDRGERIKDIKSFHVDLGEIGFLSVHVHLDLGALGGCRDDGNSKRERILESGHLPL</sequence>
<gene>
    <name evidence="1" type="ordered locus">G5S_0306</name>
</gene>
<dbReference type="EMBL" id="CP002608">
    <property type="protein sequence ID" value="AEB41313.1"/>
    <property type="molecule type" value="Genomic_DNA"/>
</dbReference>
<proteinExistence type="predicted"/>
<dbReference type="Proteomes" id="UP000008305">
    <property type="component" value="Chromosome"/>
</dbReference>